<reference evidence="13" key="1">
    <citation type="submission" date="2020-11" db="EMBL/GenBank/DDBJ databases">
        <authorList>
            <consortium name="DOE Joint Genome Institute"/>
            <person name="Ahrendt S."/>
            <person name="Riley R."/>
            <person name="Andreopoulos W."/>
            <person name="Labutti K."/>
            <person name="Pangilinan J."/>
            <person name="Ruiz-Duenas F.J."/>
            <person name="Barrasa J.M."/>
            <person name="Sanchez-Garcia M."/>
            <person name="Camarero S."/>
            <person name="Miyauchi S."/>
            <person name="Serrano A."/>
            <person name="Linde D."/>
            <person name="Babiker R."/>
            <person name="Drula E."/>
            <person name="Ayuso-Fernandez I."/>
            <person name="Pacheco R."/>
            <person name="Padilla G."/>
            <person name="Ferreira P."/>
            <person name="Barriuso J."/>
            <person name="Kellner H."/>
            <person name="Castanera R."/>
            <person name="Alfaro M."/>
            <person name="Ramirez L."/>
            <person name="Pisabarro A.G."/>
            <person name="Kuo A."/>
            <person name="Tritt A."/>
            <person name="Lipzen A."/>
            <person name="He G."/>
            <person name="Yan M."/>
            <person name="Ng V."/>
            <person name="Cullen D."/>
            <person name="Martin F."/>
            <person name="Rosso M.-N."/>
            <person name="Henrissat B."/>
            <person name="Hibbett D."/>
            <person name="Martinez A.T."/>
            <person name="Grigoriev I.V."/>
        </authorList>
    </citation>
    <scope>NUCLEOTIDE SEQUENCE</scope>
    <source>
        <strain evidence="13">CBS 247.69</strain>
    </source>
</reference>
<evidence type="ECO:0000256" key="3">
    <source>
        <dbReference type="ARBA" id="ARBA00022669"/>
    </source>
</evidence>
<evidence type="ECO:0000256" key="6">
    <source>
        <dbReference type="ARBA" id="ARBA00023277"/>
    </source>
</evidence>
<dbReference type="InterPro" id="IPR001579">
    <property type="entry name" value="Glyco_hydro_18_chit_AS"/>
</dbReference>
<comment type="similarity">
    <text evidence="10">Belongs to the glycosyl hydrolase 18 family.</text>
</comment>
<evidence type="ECO:0000256" key="9">
    <source>
        <dbReference type="RuleBase" id="RU000489"/>
    </source>
</evidence>
<accession>A0A9P5YA83</accession>
<comment type="caution">
    <text evidence="13">The sequence shown here is derived from an EMBL/GenBank/DDBJ whole genome shotgun (WGS) entry which is preliminary data.</text>
</comment>
<evidence type="ECO:0000256" key="4">
    <source>
        <dbReference type="ARBA" id="ARBA00022801"/>
    </source>
</evidence>
<dbReference type="GO" id="GO:0008061">
    <property type="term" value="F:chitin binding"/>
    <property type="evidence" value="ECO:0007669"/>
    <property type="project" value="UniProtKB-KW"/>
</dbReference>
<feature type="compositionally biased region" description="Low complexity" evidence="11">
    <location>
        <begin position="349"/>
        <end position="370"/>
    </location>
</feature>
<dbReference type="CDD" id="cd12215">
    <property type="entry name" value="ChiC_BD"/>
    <property type="match status" value="2"/>
</dbReference>
<evidence type="ECO:0000259" key="12">
    <source>
        <dbReference type="PROSITE" id="PS51910"/>
    </source>
</evidence>
<dbReference type="Pfam" id="PF02839">
    <property type="entry name" value="CBM_5_12"/>
    <property type="match status" value="1"/>
</dbReference>
<dbReference type="InterPro" id="IPR017853">
    <property type="entry name" value="GH"/>
</dbReference>
<dbReference type="EC" id="3.2.1.14" evidence="2"/>
<feature type="region of interest" description="Disordered" evidence="11">
    <location>
        <begin position="347"/>
        <end position="370"/>
    </location>
</feature>
<dbReference type="Gene3D" id="2.10.10.20">
    <property type="entry name" value="Carbohydrate-binding module superfamily 5/12"/>
    <property type="match status" value="2"/>
</dbReference>
<dbReference type="SUPFAM" id="SSF51055">
    <property type="entry name" value="Carbohydrate binding domain"/>
    <property type="match status" value="2"/>
</dbReference>
<dbReference type="InterPro" id="IPR036573">
    <property type="entry name" value="CBM_sf_5/12"/>
</dbReference>
<keyword evidence="5" id="KW-0146">Chitin degradation</keyword>
<dbReference type="InterPro" id="IPR045321">
    <property type="entry name" value="Cts1-like"/>
</dbReference>
<dbReference type="EMBL" id="MU150241">
    <property type="protein sequence ID" value="KAF9466457.1"/>
    <property type="molecule type" value="Genomic_DNA"/>
</dbReference>
<evidence type="ECO:0000313" key="14">
    <source>
        <dbReference type="Proteomes" id="UP000807353"/>
    </source>
</evidence>
<dbReference type="SMART" id="SM00495">
    <property type="entry name" value="ChtBD3"/>
    <property type="match status" value="2"/>
</dbReference>
<protein>
    <recommendedName>
        <fullName evidence="2">chitinase</fullName>
        <ecNumber evidence="2">3.2.1.14</ecNumber>
    </recommendedName>
</protein>
<proteinExistence type="inferred from homology"/>
<dbReference type="GO" id="GO:0000272">
    <property type="term" value="P:polysaccharide catabolic process"/>
    <property type="evidence" value="ECO:0007669"/>
    <property type="project" value="UniProtKB-KW"/>
</dbReference>
<keyword evidence="6" id="KW-0119">Carbohydrate metabolism</keyword>
<dbReference type="Gene3D" id="3.20.20.80">
    <property type="entry name" value="Glycosidases"/>
    <property type="match status" value="1"/>
</dbReference>
<dbReference type="InterPro" id="IPR050542">
    <property type="entry name" value="Glycosyl_Hydrlase18_Chitinase"/>
</dbReference>
<name>A0A9P5YA83_9AGAR</name>
<keyword evidence="14" id="KW-1185">Reference proteome</keyword>
<dbReference type="PROSITE" id="PS01095">
    <property type="entry name" value="GH18_1"/>
    <property type="match status" value="1"/>
</dbReference>
<dbReference type="InterPro" id="IPR001223">
    <property type="entry name" value="Glyco_hydro18_cat"/>
</dbReference>
<gene>
    <name evidence="13" type="ORF">BDZ94DRAFT_167851</name>
</gene>
<dbReference type="GO" id="GO:0008843">
    <property type="term" value="F:endochitinase activity"/>
    <property type="evidence" value="ECO:0007669"/>
    <property type="project" value="UniProtKB-EC"/>
</dbReference>
<evidence type="ECO:0000313" key="13">
    <source>
        <dbReference type="EMBL" id="KAF9466457.1"/>
    </source>
</evidence>
<sequence>MVFILIKQHTLASIGCLFYLFFLQVSGFDNSRSDNLAVYYGQNSYGATHSDTANWQKTLSVYCQDNTINAIPLAFLHVFFSAGGLPEIDLAGTCNSNGGNVFPGTRLARCPSLAADIKTCQARGKIVTISLGGATGLAGFTSDAQAQMFADTVWNLFLGGASSTRPFGDAILDGVDLDIEGGSGKGLAAFVTRIRSHASGANKKYYITAAPQCPFPDAYLGSVISAVGFDAIYVQYNNYCGVNNYNNPFAWNFDAWDNWAKTTSPNKNIKVYIGAPASPSAAGSGYVDVATLGKIAKETRAKFSSFGGIMLWDASQAYANGRYDVAIKNAIIGGTAIDPPDDECAPEATPTKPTTVPSTKTSIIPTTRTSSTNTSTTLAINASTIFKMTTTTTMTVSTGSTIKTTAVPTLAGTGRCAGINAWAAGSIYVNSNKVTYGGHLWTAKWWSLGDTPRGGVDVWTDNGVCLDASMPTGTGTPSTNPGSAKNCDGVDVWISSTTYVGGNKVTHSGRIWTAKWWSQADTPGGK</sequence>
<evidence type="ECO:0000256" key="1">
    <source>
        <dbReference type="ARBA" id="ARBA00000822"/>
    </source>
</evidence>
<keyword evidence="3" id="KW-0147">Chitin-binding</keyword>
<keyword evidence="8" id="KW-0624">Polysaccharide degradation</keyword>
<organism evidence="13 14">
    <name type="scientific">Collybia nuda</name>
    <dbReference type="NCBI Taxonomy" id="64659"/>
    <lineage>
        <taxon>Eukaryota</taxon>
        <taxon>Fungi</taxon>
        <taxon>Dikarya</taxon>
        <taxon>Basidiomycota</taxon>
        <taxon>Agaricomycotina</taxon>
        <taxon>Agaricomycetes</taxon>
        <taxon>Agaricomycetidae</taxon>
        <taxon>Agaricales</taxon>
        <taxon>Tricholomatineae</taxon>
        <taxon>Clitocybaceae</taxon>
        <taxon>Collybia</taxon>
    </lineage>
</organism>
<evidence type="ECO:0000256" key="11">
    <source>
        <dbReference type="SAM" id="MobiDB-lite"/>
    </source>
</evidence>
<dbReference type="PROSITE" id="PS51910">
    <property type="entry name" value="GH18_2"/>
    <property type="match status" value="1"/>
</dbReference>
<evidence type="ECO:0000256" key="2">
    <source>
        <dbReference type="ARBA" id="ARBA00012729"/>
    </source>
</evidence>
<evidence type="ECO:0000256" key="5">
    <source>
        <dbReference type="ARBA" id="ARBA00023024"/>
    </source>
</evidence>
<evidence type="ECO:0000256" key="10">
    <source>
        <dbReference type="RuleBase" id="RU004453"/>
    </source>
</evidence>
<dbReference type="InterPro" id="IPR003610">
    <property type="entry name" value="CBM5/12"/>
</dbReference>
<evidence type="ECO:0000256" key="7">
    <source>
        <dbReference type="ARBA" id="ARBA00023295"/>
    </source>
</evidence>
<dbReference type="Proteomes" id="UP000807353">
    <property type="component" value="Unassembled WGS sequence"/>
</dbReference>
<dbReference type="OrthoDB" id="6020543at2759"/>
<dbReference type="GO" id="GO:0006032">
    <property type="term" value="P:chitin catabolic process"/>
    <property type="evidence" value="ECO:0007669"/>
    <property type="project" value="UniProtKB-KW"/>
</dbReference>
<evidence type="ECO:0000256" key="8">
    <source>
        <dbReference type="ARBA" id="ARBA00023326"/>
    </source>
</evidence>
<comment type="catalytic activity">
    <reaction evidence="1">
        <text>Random endo-hydrolysis of N-acetyl-beta-D-glucosaminide (1-&gt;4)-beta-linkages in chitin and chitodextrins.</text>
        <dbReference type="EC" id="3.2.1.14"/>
    </reaction>
</comment>
<dbReference type="PANTHER" id="PTHR45708">
    <property type="entry name" value="ENDOCHITINASE"/>
    <property type="match status" value="1"/>
</dbReference>
<dbReference type="Pfam" id="PF00704">
    <property type="entry name" value="Glyco_hydro_18"/>
    <property type="match status" value="1"/>
</dbReference>
<keyword evidence="7 9" id="KW-0326">Glycosidase</keyword>
<dbReference type="PANTHER" id="PTHR45708:SF49">
    <property type="entry name" value="ENDOCHITINASE"/>
    <property type="match status" value="1"/>
</dbReference>
<dbReference type="SUPFAM" id="SSF51445">
    <property type="entry name" value="(Trans)glycosidases"/>
    <property type="match status" value="1"/>
</dbReference>
<keyword evidence="4 9" id="KW-0378">Hydrolase</keyword>
<dbReference type="CDD" id="cd02877">
    <property type="entry name" value="GH18_hevamine_XipI_class_III"/>
    <property type="match status" value="1"/>
</dbReference>
<dbReference type="GO" id="GO:0030246">
    <property type="term" value="F:carbohydrate binding"/>
    <property type="evidence" value="ECO:0007669"/>
    <property type="project" value="InterPro"/>
</dbReference>
<feature type="domain" description="GH18" evidence="12">
    <location>
        <begin position="34"/>
        <end position="334"/>
    </location>
</feature>
<dbReference type="GO" id="GO:0005576">
    <property type="term" value="C:extracellular region"/>
    <property type="evidence" value="ECO:0007669"/>
    <property type="project" value="InterPro"/>
</dbReference>
<dbReference type="AlphaFoldDB" id="A0A9P5YA83"/>